<protein>
    <submittedName>
        <fullName evidence="7">Nitroreductase</fullName>
    </submittedName>
</protein>
<dbReference type="EMBL" id="AASE01000016">
    <property type="protein sequence ID" value="EAT58579.1"/>
    <property type="molecule type" value="Genomic_DNA"/>
</dbReference>
<evidence type="ECO:0000256" key="2">
    <source>
        <dbReference type="ARBA" id="ARBA00007118"/>
    </source>
</evidence>
<evidence type="ECO:0000313" key="8">
    <source>
        <dbReference type="Proteomes" id="UP000004162"/>
    </source>
</evidence>
<keyword evidence="8" id="KW-1185">Reference proteome</keyword>
<comment type="cofactor">
    <cofactor evidence="1">
        <name>FMN</name>
        <dbReference type="ChEBI" id="CHEBI:58210"/>
    </cofactor>
</comment>
<evidence type="ECO:0000259" key="6">
    <source>
        <dbReference type="Pfam" id="PF00881"/>
    </source>
</evidence>
<evidence type="ECO:0000256" key="3">
    <source>
        <dbReference type="ARBA" id="ARBA00022630"/>
    </source>
</evidence>
<dbReference type="GO" id="GO:0016491">
    <property type="term" value="F:oxidoreductase activity"/>
    <property type="evidence" value="ECO:0007669"/>
    <property type="project" value="UniProtKB-KW"/>
</dbReference>
<feature type="domain" description="Nitroreductase" evidence="6">
    <location>
        <begin position="65"/>
        <end position="149"/>
    </location>
</feature>
<dbReference type="AlphaFoldDB" id="Q0YQP2"/>
<dbReference type="InterPro" id="IPR029479">
    <property type="entry name" value="Nitroreductase"/>
</dbReference>
<organism evidence="7 8">
    <name type="scientific">Chlorobium ferrooxidans DSM 13031</name>
    <dbReference type="NCBI Taxonomy" id="377431"/>
    <lineage>
        <taxon>Bacteria</taxon>
        <taxon>Pseudomonadati</taxon>
        <taxon>Chlorobiota</taxon>
        <taxon>Chlorobiia</taxon>
        <taxon>Chlorobiales</taxon>
        <taxon>Chlorobiaceae</taxon>
        <taxon>Chlorobium/Pelodictyon group</taxon>
        <taxon>Chlorobium</taxon>
    </lineage>
</organism>
<name>Q0YQP2_9CHLB</name>
<evidence type="ECO:0000256" key="1">
    <source>
        <dbReference type="ARBA" id="ARBA00001917"/>
    </source>
</evidence>
<dbReference type="PANTHER" id="PTHR43673:SF2">
    <property type="entry name" value="NITROREDUCTASE"/>
    <property type="match status" value="1"/>
</dbReference>
<keyword evidence="3" id="KW-0285">Flavoprotein</keyword>
<dbReference type="PANTHER" id="PTHR43673">
    <property type="entry name" value="NAD(P)H NITROREDUCTASE YDGI-RELATED"/>
    <property type="match status" value="1"/>
</dbReference>
<reference evidence="7 8" key="1">
    <citation type="submission" date="2006-07" db="EMBL/GenBank/DDBJ databases">
        <title>Annotation of the draft genome assembly of Chlorobium ferroxidans DSM 13031.</title>
        <authorList>
            <consortium name="US DOE Joint Genome Institute (JGI-ORNL)"/>
            <person name="Larimer F."/>
            <person name="Land M."/>
            <person name="Hauser L."/>
        </authorList>
    </citation>
    <scope>NUCLEOTIDE SEQUENCE [LARGE SCALE GENOMIC DNA]</scope>
    <source>
        <strain evidence="7 8">DSM 13031</strain>
    </source>
</reference>
<dbReference type="Pfam" id="PF00881">
    <property type="entry name" value="Nitroreductase"/>
    <property type="match status" value="2"/>
</dbReference>
<dbReference type="InterPro" id="IPR000415">
    <property type="entry name" value="Nitroreductase-like"/>
</dbReference>
<dbReference type="RefSeq" id="WP_006366743.1">
    <property type="nucleotide sequence ID" value="NZ_AASE01000016.1"/>
</dbReference>
<evidence type="ECO:0000256" key="4">
    <source>
        <dbReference type="ARBA" id="ARBA00022643"/>
    </source>
</evidence>
<feature type="domain" description="Nitroreductase" evidence="6">
    <location>
        <begin position="8"/>
        <end position="63"/>
    </location>
</feature>
<dbReference type="OrthoDB" id="9809288at2"/>
<gene>
    <name evidence="7" type="ORF">CferDRAFT_0499</name>
</gene>
<reference evidence="7 8" key="2">
    <citation type="submission" date="2006-07" db="EMBL/GenBank/DDBJ databases">
        <title>Sequencing of the draft genome and assembly of Chlorobium ferroxidans DSM 13031.</title>
        <authorList>
            <consortium name="US DOE Joint Genome Institute (JGI-PGF)"/>
            <person name="Copeland A."/>
            <person name="Lucas S."/>
            <person name="Lapidus A."/>
            <person name="Barry K."/>
            <person name="Glavina del Rio T."/>
            <person name="Dalin E."/>
            <person name="Tice H."/>
            <person name="Bruce D."/>
            <person name="Pitluck S."/>
            <person name="Richardson P."/>
        </authorList>
    </citation>
    <scope>NUCLEOTIDE SEQUENCE [LARGE SCALE GENOMIC DNA]</scope>
    <source>
        <strain evidence="7 8">DSM 13031</strain>
    </source>
</reference>
<keyword evidence="5" id="KW-0560">Oxidoreductase</keyword>
<proteinExistence type="inferred from homology"/>
<evidence type="ECO:0000256" key="5">
    <source>
        <dbReference type="ARBA" id="ARBA00023002"/>
    </source>
</evidence>
<dbReference type="Proteomes" id="UP000004162">
    <property type="component" value="Unassembled WGS sequence"/>
</dbReference>
<comment type="similarity">
    <text evidence="2">Belongs to the nitroreductase family.</text>
</comment>
<keyword evidence="4" id="KW-0288">FMN</keyword>
<accession>Q0YQP2</accession>
<sequence>MDFYDLVTRRSSIRSFDGNKAIPEEVLRRILNAGRVAPSAKNLQPWRFLVVRSPELLKKIYPAYPRDWIQSAPALLIVTGRRDQAWVRSRDGYNSLETDLTIAMDHLILAAAWEGIGTCWIAAFDPEILHDALQLDASDEIFAFTPLGYPAPDTAPMPKNRKALDEIVEFL</sequence>
<evidence type="ECO:0000313" key="7">
    <source>
        <dbReference type="EMBL" id="EAT58579.1"/>
    </source>
</evidence>
<dbReference type="CDD" id="cd20609">
    <property type="entry name" value="nitroreductase"/>
    <property type="match status" value="1"/>
</dbReference>
<comment type="caution">
    <text evidence="7">The sequence shown here is derived from an EMBL/GenBank/DDBJ whole genome shotgun (WGS) entry which is preliminary data.</text>
</comment>
<dbReference type="SUPFAM" id="SSF55469">
    <property type="entry name" value="FMN-dependent nitroreductase-like"/>
    <property type="match status" value="1"/>
</dbReference>
<dbReference type="Gene3D" id="3.40.109.10">
    <property type="entry name" value="NADH Oxidase"/>
    <property type="match status" value="1"/>
</dbReference>